<dbReference type="PANTHER" id="PTHR33886">
    <property type="entry name" value="UNSATURATED RHAMNOGALACTURONAN HYDROLASE (EUROFUNG)"/>
    <property type="match status" value="1"/>
</dbReference>
<gene>
    <name evidence="3" type="ORF">LV89_02942</name>
</gene>
<proteinExistence type="predicted"/>
<dbReference type="Proteomes" id="UP000245489">
    <property type="component" value="Unassembled WGS sequence"/>
</dbReference>
<dbReference type="EMBL" id="QGGO01000015">
    <property type="protein sequence ID" value="PWK24429.1"/>
    <property type="molecule type" value="Genomic_DNA"/>
</dbReference>
<dbReference type="InterPro" id="IPR029062">
    <property type="entry name" value="Class_I_gatase-like"/>
</dbReference>
<evidence type="ECO:0000313" key="4">
    <source>
        <dbReference type="Proteomes" id="UP000245489"/>
    </source>
</evidence>
<reference evidence="3 4" key="1">
    <citation type="submission" date="2018-05" db="EMBL/GenBank/DDBJ databases">
        <title>Genomic Encyclopedia of Archaeal and Bacterial Type Strains, Phase II (KMG-II): from individual species to whole genera.</title>
        <authorList>
            <person name="Goeker M."/>
        </authorList>
    </citation>
    <scope>NUCLEOTIDE SEQUENCE [LARGE SCALE GENOMIC DNA]</scope>
    <source>
        <strain evidence="3 4">DSM 22214</strain>
    </source>
</reference>
<evidence type="ECO:0000256" key="2">
    <source>
        <dbReference type="SAM" id="SignalP"/>
    </source>
</evidence>
<dbReference type="SUPFAM" id="SSF48208">
    <property type="entry name" value="Six-hairpin glycosidases"/>
    <property type="match status" value="1"/>
</dbReference>
<keyword evidence="4" id="KW-1185">Reference proteome</keyword>
<dbReference type="InterPro" id="IPR012341">
    <property type="entry name" value="6hp_glycosidase-like_sf"/>
</dbReference>
<dbReference type="PANTHER" id="PTHR33886:SF8">
    <property type="entry name" value="UNSATURATED RHAMNOGALACTURONAN HYDROLASE (EUROFUNG)"/>
    <property type="match status" value="1"/>
</dbReference>
<keyword evidence="1 3" id="KW-0378">Hydrolase</keyword>
<dbReference type="Pfam" id="PF07470">
    <property type="entry name" value="Glyco_hydro_88"/>
    <property type="match status" value="1"/>
</dbReference>
<evidence type="ECO:0000313" key="3">
    <source>
        <dbReference type="EMBL" id="PWK24429.1"/>
    </source>
</evidence>
<dbReference type="InterPro" id="IPR008928">
    <property type="entry name" value="6-hairpin_glycosidase_sf"/>
</dbReference>
<feature type="signal peptide" evidence="2">
    <location>
        <begin position="1"/>
        <end position="20"/>
    </location>
</feature>
<dbReference type="InterPro" id="IPR052043">
    <property type="entry name" value="PolySaccharide_Degr_Enz"/>
</dbReference>
<comment type="caution">
    <text evidence="3">The sequence shown here is derived from an EMBL/GenBank/DDBJ whole genome shotgun (WGS) entry which is preliminary data.</text>
</comment>
<evidence type="ECO:0000256" key="1">
    <source>
        <dbReference type="ARBA" id="ARBA00022801"/>
    </source>
</evidence>
<dbReference type="AlphaFoldDB" id="A0A316E4X4"/>
<sequence>MNPKKSILFLLLLASPSLFAQRNYAEKLAETIMKTYQDSMVVMKYASHLEQDKQIPAGMTVEQAQKARPANWNYEMGVVLEGMERLWRTSGDARYLQYMRRIVDKFILPDGNIRTFKMDDYNLDNIPSGRQLLTLYQTFHDNKYKLAADLLYKQLGVQPRNKVGGFWHKLKYPSQMWLDGLYMAEPFYAEYSLMTGKKENFDDIVNQFVWMERYARDEKTGLLYHGWDESRQQKWANPQNGKSPEFWSRAMGWYIMGLVDVLDYLPKDHPRRAELIAVLERTSAGIVKYQDPASGVWWQVTDKGGQAGNYLESSGSSMFIYGLAKAARMGYISDSYLPAIKKGYDGLIKTFIETDAQGNTHLTKAVGGAGLGGTPYRDGTYDYYVKEPTRTDDLKAAGPFMEACIEAELLSSLTVGKGKTVMLDNYFNNEYRKDNGLKFHYTWEDRFDSGFAWFGSVFNDFGAKTSTLTSAPTAQNLKSANVYIIVDPDSKKETASPNYMSAKDVQEISNWVKAGGTLVMMANDTSNCEIPKFNQLAQAFGIEFTTKNRNMVQGVQFEQGRLDIPANNLIFKNTKSIYVKELATLALKVPAQSVLTDKGDVIMAVANVGKGRVFAIGDPWLYNEYVNAHKIPMSFENFNAAKDLAKWLLEAKK</sequence>
<dbReference type="SUPFAM" id="SSF52317">
    <property type="entry name" value="Class I glutamine amidotransferase-like"/>
    <property type="match status" value="1"/>
</dbReference>
<dbReference type="GO" id="GO:0005975">
    <property type="term" value="P:carbohydrate metabolic process"/>
    <property type="evidence" value="ECO:0007669"/>
    <property type="project" value="InterPro"/>
</dbReference>
<organism evidence="3 4">
    <name type="scientific">Arcicella aurantiaca</name>
    <dbReference type="NCBI Taxonomy" id="591202"/>
    <lineage>
        <taxon>Bacteria</taxon>
        <taxon>Pseudomonadati</taxon>
        <taxon>Bacteroidota</taxon>
        <taxon>Cytophagia</taxon>
        <taxon>Cytophagales</taxon>
        <taxon>Flectobacillaceae</taxon>
        <taxon>Arcicella</taxon>
    </lineage>
</organism>
<keyword evidence="2" id="KW-0732">Signal</keyword>
<name>A0A316E4X4_9BACT</name>
<dbReference type="InterPro" id="IPR010905">
    <property type="entry name" value="Glyco_hydro_88"/>
</dbReference>
<dbReference type="Gene3D" id="1.50.10.10">
    <property type="match status" value="1"/>
</dbReference>
<accession>A0A316E4X4</accession>
<feature type="chain" id="PRO_5016422828" evidence="2">
    <location>
        <begin position="21"/>
        <end position="653"/>
    </location>
</feature>
<dbReference type="Gene3D" id="3.40.50.880">
    <property type="match status" value="1"/>
</dbReference>
<dbReference type="OrthoDB" id="6381507at2"/>
<dbReference type="RefSeq" id="WP_109743658.1">
    <property type="nucleotide sequence ID" value="NZ_QGGO01000015.1"/>
</dbReference>
<protein>
    <submittedName>
        <fullName evidence="3">Unsaturated rhamnogalacturonyl hydrolase</fullName>
    </submittedName>
</protein>
<dbReference type="GO" id="GO:0016787">
    <property type="term" value="F:hydrolase activity"/>
    <property type="evidence" value="ECO:0007669"/>
    <property type="project" value="UniProtKB-KW"/>
</dbReference>